<feature type="domain" description="Chaplin" evidence="10">
    <location>
        <begin position="105"/>
        <end position="145"/>
    </location>
</feature>
<feature type="compositionally biased region" description="Low complexity" evidence="8">
    <location>
        <begin position="98"/>
        <end position="107"/>
    </location>
</feature>
<evidence type="ECO:0000313" key="12">
    <source>
        <dbReference type="Proteomes" id="UP001610818"/>
    </source>
</evidence>
<evidence type="ECO:0000256" key="4">
    <source>
        <dbReference type="ARBA" id="ARBA00022729"/>
    </source>
</evidence>
<organism evidence="11 12">
    <name type="scientific">Streptomyces longisporoflavus</name>
    <dbReference type="NCBI Taxonomy" id="28044"/>
    <lineage>
        <taxon>Bacteria</taxon>
        <taxon>Bacillati</taxon>
        <taxon>Actinomycetota</taxon>
        <taxon>Actinomycetes</taxon>
        <taxon>Kitasatosporales</taxon>
        <taxon>Streptomycetaceae</taxon>
        <taxon>Streptomyces</taxon>
    </lineage>
</organism>
<keyword evidence="3" id="KW-0964">Secreted</keyword>
<feature type="chain" id="PRO_5045734395" evidence="9">
    <location>
        <begin position="29"/>
        <end position="295"/>
    </location>
</feature>
<gene>
    <name evidence="11" type="ORF">ACH4F9_39890</name>
</gene>
<dbReference type="RefSeq" id="WP_397717950.1">
    <property type="nucleotide sequence ID" value="NZ_JBIRGN010000010.1"/>
</dbReference>
<name>A0ABW7R1L7_9ACTN</name>
<keyword evidence="2" id="KW-0134">Cell wall</keyword>
<evidence type="ECO:0000259" key="10">
    <source>
        <dbReference type="PROSITE" id="PS51884"/>
    </source>
</evidence>
<keyword evidence="6 7" id="KW-0034">Amyloid</keyword>
<evidence type="ECO:0000313" key="11">
    <source>
        <dbReference type="EMBL" id="MFH8551168.1"/>
    </source>
</evidence>
<dbReference type="Pfam" id="PF03777">
    <property type="entry name" value="ChpA-C"/>
    <property type="match status" value="2"/>
</dbReference>
<evidence type="ECO:0000256" key="8">
    <source>
        <dbReference type="SAM" id="MobiDB-lite"/>
    </source>
</evidence>
<comment type="subcellular location">
    <subcellularLocation>
        <location evidence="1">Secreted</location>
        <location evidence="1">Cell wall</location>
    </subcellularLocation>
</comment>
<feature type="region of interest" description="Disordered" evidence="8">
    <location>
        <begin position="80"/>
        <end position="115"/>
    </location>
</feature>
<feature type="signal peptide" evidence="9">
    <location>
        <begin position="1"/>
        <end position="28"/>
    </location>
</feature>
<feature type="region of interest" description="Disordered" evidence="8">
    <location>
        <begin position="140"/>
        <end position="263"/>
    </location>
</feature>
<reference evidence="11 12" key="1">
    <citation type="submission" date="2024-10" db="EMBL/GenBank/DDBJ databases">
        <title>The Natural Products Discovery Center: Release of the First 8490 Sequenced Strains for Exploring Actinobacteria Biosynthetic Diversity.</title>
        <authorList>
            <person name="Kalkreuter E."/>
            <person name="Kautsar S.A."/>
            <person name="Yang D."/>
            <person name="Bader C.D."/>
            <person name="Teijaro C.N."/>
            <person name="Fluegel L."/>
            <person name="Davis C.M."/>
            <person name="Simpson J.R."/>
            <person name="Lauterbach L."/>
            <person name="Steele A.D."/>
            <person name="Gui C."/>
            <person name="Meng S."/>
            <person name="Li G."/>
            <person name="Viehrig K."/>
            <person name="Ye F."/>
            <person name="Su P."/>
            <person name="Kiefer A.F."/>
            <person name="Nichols A."/>
            <person name="Cepeda A.J."/>
            <person name="Yan W."/>
            <person name="Fan B."/>
            <person name="Jiang Y."/>
            <person name="Adhikari A."/>
            <person name="Zheng C.-J."/>
            <person name="Schuster L."/>
            <person name="Cowan T.M."/>
            <person name="Smanski M.J."/>
            <person name="Chevrette M.G."/>
            <person name="De Carvalho L.P.S."/>
            <person name="Shen B."/>
        </authorList>
    </citation>
    <scope>NUCLEOTIDE SEQUENCE [LARGE SCALE GENOMIC DNA]</scope>
    <source>
        <strain evidence="11 12">NPDC017990</strain>
    </source>
</reference>
<evidence type="ECO:0000256" key="1">
    <source>
        <dbReference type="ARBA" id="ARBA00004191"/>
    </source>
</evidence>
<evidence type="ECO:0000256" key="7">
    <source>
        <dbReference type="PROSITE-ProRule" id="PRU01232"/>
    </source>
</evidence>
<evidence type="ECO:0000256" key="6">
    <source>
        <dbReference type="ARBA" id="ARBA00023087"/>
    </source>
</evidence>
<keyword evidence="5" id="KW-0130">Cell adhesion</keyword>
<dbReference type="Proteomes" id="UP001610818">
    <property type="component" value="Unassembled WGS sequence"/>
</dbReference>
<sequence>MRQVTRKGLITVAAATGVLAISGGYAQADSGAAGSASDSPGVLSGNSVQLPVHVPVNVCGNSVNVVGVLNPAVGNNCANTSDGGDNGSHKPSGGGSSAHGHSSDSPGVGSGNDVQLPVDVPVNVCGNSVTIVGVGNATAGDDCVNDSGDAQPPGGENPPGKPEQPPGGPQQPEQPPGGPQQPEHPGKPEQPGKPGTPGKPGQPGEPGQPGKPGTPGEKPSDDRAMPNQPGSPNEPGSPEQPGTPNQPGAQIIAQPKGSETLAQTGGELPVGVVLPVGAGMLLAGTVLYRRARSAA</sequence>
<evidence type="ECO:0000256" key="5">
    <source>
        <dbReference type="ARBA" id="ARBA00022889"/>
    </source>
</evidence>
<protein>
    <submittedName>
        <fullName evidence="11">Chaplin family protein</fullName>
    </submittedName>
</protein>
<dbReference type="InterPro" id="IPR005528">
    <property type="entry name" value="ChpA-H"/>
</dbReference>
<evidence type="ECO:0000256" key="3">
    <source>
        <dbReference type="ARBA" id="ARBA00022525"/>
    </source>
</evidence>
<evidence type="ECO:0000256" key="9">
    <source>
        <dbReference type="SAM" id="SignalP"/>
    </source>
</evidence>
<feature type="compositionally biased region" description="Pro residues" evidence="8">
    <location>
        <begin position="155"/>
        <end position="179"/>
    </location>
</feature>
<evidence type="ECO:0000256" key="2">
    <source>
        <dbReference type="ARBA" id="ARBA00022512"/>
    </source>
</evidence>
<dbReference type="PROSITE" id="PS51884">
    <property type="entry name" value="CHAPLIN"/>
    <property type="match status" value="2"/>
</dbReference>
<keyword evidence="12" id="KW-1185">Reference proteome</keyword>
<comment type="caution">
    <text evidence="11">The sequence shown here is derived from an EMBL/GenBank/DDBJ whole genome shotgun (WGS) entry which is preliminary data.</text>
</comment>
<keyword evidence="4 9" id="KW-0732">Signal</keyword>
<proteinExistence type="predicted"/>
<dbReference type="EMBL" id="JBIRGQ010000010">
    <property type="protein sequence ID" value="MFH8551168.1"/>
    <property type="molecule type" value="Genomic_DNA"/>
</dbReference>
<feature type="domain" description="Chaplin" evidence="10">
    <location>
        <begin position="39"/>
        <end position="79"/>
    </location>
</feature>
<accession>A0ABW7R1L7</accession>